<keyword evidence="2" id="KW-1185">Reference proteome</keyword>
<sequence>MAFSTSSGAVRQAVRTANHGGMGELSPDHCSVWLDTSLGEPVKQQEIRGTGDRSLAYVSLPSDPRFHRRRRGQSCMPSLPASHSSLPQFLKGSVGPAAHSRSWGWSRSLGLRVLEPLRNMLAGPVLITSGAGVGFSLIWQSLCSSPSDYSILQQRGSGRKPILTASGLCRALGALASAFRAVPLPVSAPPLGCTVLQRSSSVEYSYSAIFSSPVYSTLGLTI</sequence>
<evidence type="ECO:0000313" key="1">
    <source>
        <dbReference type="EMBL" id="KAJ1128369.1"/>
    </source>
</evidence>
<protein>
    <submittedName>
        <fullName evidence="1">Uncharacterized protein</fullName>
    </submittedName>
</protein>
<evidence type="ECO:0000313" key="2">
    <source>
        <dbReference type="Proteomes" id="UP001066276"/>
    </source>
</evidence>
<reference evidence="1" key="1">
    <citation type="journal article" date="2022" name="bioRxiv">
        <title>Sequencing and chromosome-scale assembly of the giantPleurodeles waltlgenome.</title>
        <authorList>
            <person name="Brown T."/>
            <person name="Elewa A."/>
            <person name="Iarovenko S."/>
            <person name="Subramanian E."/>
            <person name="Araus A.J."/>
            <person name="Petzold A."/>
            <person name="Susuki M."/>
            <person name="Suzuki K.-i.T."/>
            <person name="Hayashi T."/>
            <person name="Toyoda A."/>
            <person name="Oliveira C."/>
            <person name="Osipova E."/>
            <person name="Leigh N.D."/>
            <person name="Simon A."/>
            <person name="Yun M.H."/>
        </authorList>
    </citation>
    <scope>NUCLEOTIDE SEQUENCE</scope>
    <source>
        <strain evidence="1">20211129_DDA</strain>
        <tissue evidence="1">Liver</tissue>
    </source>
</reference>
<accession>A0AAV7PKJ9</accession>
<name>A0AAV7PKJ9_PLEWA</name>
<dbReference type="EMBL" id="JANPWB010000011">
    <property type="protein sequence ID" value="KAJ1128369.1"/>
    <property type="molecule type" value="Genomic_DNA"/>
</dbReference>
<comment type="caution">
    <text evidence="1">The sequence shown here is derived from an EMBL/GenBank/DDBJ whole genome shotgun (WGS) entry which is preliminary data.</text>
</comment>
<gene>
    <name evidence="1" type="ORF">NDU88_006748</name>
</gene>
<dbReference type="AlphaFoldDB" id="A0AAV7PKJ9"/>
<dbReference type="Proteomes" id="UP001066276">
    <property type="component" value="Chromosome 7"/>
</dbReference>
<proteinExistence type="predicted"/>
<organism evidence="1 2">
    <name type="scientific">Pleurodeles waltl</name>
    <name type="common">Iberian ribbed newt</name>
    <dbReference type="NCBI Taxonomy" id="8319"/>
    <lineage>
        <taxon>Eukaryota</taxon>
        <taxon>Metazoa</taxon>
        <taxon>Chordata</taxon>
        <taxon>Craniata</taxon>
        <taxon>Vertebrata</taxon>
        <taxon>Euteleostomi</taxon>
        <taxon>Amphibia</taxon>
        <taxon>Batrachia</taxon>
        <taxon>Caudata</taxon>
        <taxon>Salamandroidea</taxon>
        <taxon>Salamandridae</taxon>
        <taxon>Pleurodelinae</taxon>
        <taxon>Pleurodeles</taxon>
    </lineage>
</organism>